<evidence type="ECO:0000256" key="1">
    <source>
        <dbReference type="SAM" id="MobiDB-lite"/>
    </source>
</evidence>
<sequence>MSNSNDFIPTQAANQNQASGKIIDLHRPHVASRRLKRRTRRDLRAA</sequence>
<feature type="compositionally biased region" description="Polar residues" evidence="1">
    <location>
        <begin position="1"/>
        <end position="19"/>
    </location>
</feature>
<accession>A0A3B0R5J1</accession>
<evidence type="ECO:0000313" key="2">
    <source>
        <dbReference type="EMBL" id="VAV88734.1"/>
    </source>
</evidence>
<feature type="region of interest" description="Disordered" evidence="1">
    <location>
        <begin position="1"/>
        <end position="46"/>
    </location>
</feature>
<name>A0A3B0R5J1_9ZZZZ</name>
<organism evidence="2">
    <name type="scientific">hydrothermal vent metagenome</name>
    <dbReference type="NCBI Taxonomy" id="652676"/>
    <lineage>
        <taxon>unclassified sequences</taxon>
        <taxon>metagenomes</taxon>
        <taxon>ecological metagenomes</taxon>
    </lineage>
</organism>
<dbReference type="EMBL" id="UOEE01000073">
    <property type="protein sequence ID" value="VAV88734.1"/>
    <property type="molecule type" value="Genomic_DNA"/>
</dbReference>
<feature type="compositionally biased region" description="Basic residues" evidence="1">
    <location>
        <begin position="28"/>
        <end position="46"/>
    </location>
</feature>
<protein>
    <submittedName>
        <fullName evidence="2">Uncharacterized protein</fullName>
    </submittedName>
</protein>
<reference evidence="2" key="1">
    <citation type="submission" date="2018-06" db="EMBL/GenBank/DDBJ databases">
        <authorList>
            <person name="Zhirakovskaya E."/>
        </authorList>
    </citation>
    <scope>NUCLEOTIDE SEQUENCE</scope>
</reference>
<dbReference type="AlphaFoldDB" id="A0A3B0R5J1"/>
<proteinExistence type="predicted"/>
<gene>
    <name evidence="2" type="ORF">MNBD_ALPHA06-1367</name>
</gene>